<dbReference type="Gene3D" id="3.10.350.10">
    <property type="entry name" value="LysM domain"/>
    <property type="match status" value="1"/>
</dbReference>
<dbReference type="AlphaFoldDB" id="A0A126T679"/>
<accession>A0A126T679</accession>
<feature type="compositionally biased region" description="Basic and acidic residues" evidence="1">
    <location>
        <begin position="261"/>
        <end position="272"/>
    </location>
</feature>
<gene>
    <name evidence="3" type="ORF">JT25_014035</name>
</gene>
<feature type="compositionally biased region" description="Low complexity" evidence="1">
    <location>
        <begin position="362"/>
        <end position="380"/>
    </location>
</feature>
<feature type="domain" description="LysM" evidence="2">
    <location>
        <begin position="190"/>
        <end position="246"/>
    </location>
</feature>
<dbReference type="KEGG" id="mdn:JT25_014035"/>
<dbReference type="CDD" id="cd00118">
    <property type="entry name" value="LysM"/>
    <property type="match status" value="1"/>
</dbReference>
<dbReference type="STRING" id="1538553.JT25_014035"/>
<dbReference type="InterPro" id="IPR020012">
    <property type="entry name" value="LysM_FimV"/>
</dbReference>
<dbReference type="EMBL" id="CP014476">
    <property type="protein sequence ID" value="AMK77587.1"/>
    <property type="molecule type" value="Genomic_DNA"/>
</dbReference>
<evidence type="ECO:0000313" key="3">
    <source>
        <dbReference type="EMBL" id="AMK77587.1"/>
    </source>
</evidence>
<feature type="compositionally biased region" description="Polar residues" evidence="1">
    <location>
        <begin position="719"/>
        <end position="732"/>
    </location>
</feature>
<dbReference type="InterPro" id="IPR011990">
    <property type="entry name" value="TPR-like_helical_dom_sf"/>
</dbReference>
<keyword evidence="4" id="KW-1185">Reference proteome</keyword>
<dbReference type="InterPro" id="IPR020011">
    <property type="entry name" value="FimV_C"/>
</dbReference>
<dbReference type="Gene3D" id="1.20.58.2200">
    <property type="match status" value="1"/>
</dbReference>
<feature type="compositionally biased region" description="Polar residues" evidence="1">
    <location>
        <begin position="179"/>
        <end position="188"/>
    </location>
</feature>
<feature type="region of interest" description="Disordered" evidence="1">
    <location>
        <begin position="298"/>
        <end position="322"/>
    </location>
</feature>
<feature type="region of interest" description="Disordered" evidence="1">
    <location>
        <begin position="167"/>
        <end position="194"/>
    </location>
</feature>
<sequence length="1015" mass="109145">MKESNVSNLTKALAVVSLLAPVSAQPLGIGEIELHSALNQKLNAEIRLSVAPGENPADVTVKLAPPEKFDQAGVVWNYFLSKIKLEPVVQANGSIIVKVSSREALTEPFLDFLLEVTWPQGSMMREFTLLIDPPTAYNQPVIPVAETSGYTAEPIEPVERAAKRTRAAPKRAVRAEPSDNVTPQTPTSGEFGPIQKSDTLWSIAAQVGQEKNIPTQKMLTALYKANPDAFNNGNINSLKEGATLKIPEPDAIMNPAQRQAQNERKATDKQVKPETAQTETTKKALELVAPIEAKAAGTGAAKTEQNSAAAANPNVNSATDQAGEGKDLELQARIEKLEQQLGMMQQLLALKDQQLATLQNNKPAQTTAQPAPAESSQQPAQPTPQPPIVAPEPPAPAVTTAPQPPVTEPVVAPPAPKPVVPPAPKVTPPPAPPVVAEDEGLFGSDAYYWVAGTLGTGIFGLLGWLLWRKRRIDERTNTESMFASASQIRLPDSESSLSVPIMDISSTDEYDVGTVGESSFISDFTPSDFDAFDTDQNEVDPISEADVYLAYGRYQQAEELIRHAISEQPNRDECKLKLLEIYYASENKDSFAGYAQELADAGKQADKPFWKKVSDMAKEIVPDLALFGGSFAATTSPISKSDTSVSIPASTVADTEIIDLDKNFALLDDDLSDLDIDKDLALEDNGLDFDLGNFGGSAKSQDQNKQADTNIESIDFDQPSASKSGMVSSETPENIATAATDDIESFDFDFALDTNSEKAETDSAISELETLDFANFEGIGADIEPKPADGPEALESTAPNALDALESFDFNFDTDDTDSAAAADKTTTADATKVEVPQADLESFDFNDFDGSEKTAVNATKASEEALPDVESFDFDFDSISSGTSADDSLHNESELNLDSQLKLETFDFSDFDNITPKSAQSTDKALETPTQSGGEFDFNFDFDAPIIGTADNSEFELGVSDLTDMDEFETKIDLAKAYIDMGDTEAAKLIAEDVLSKGSKQQQQAAQALLDELK</sequence>
<feature type="compositionally biased region" description="Low complexity" evidence="1">
    <location>
        <begin position="298"/>
        <end position="318"/>
    </location>
</feature>
<dbReference type="Gene3D" id="1.25.40.10">
    <property type="entry name" value="Tetratricopeptide repeat domain"/>
    <property type="match status" value="1"/>
</dbReference>
<evidence type="ECO:0000313" key="4">
    <source>
        <dbReference type="Proteomes" id="UP000030512"/>
    </source>
</evidence>
<evidence type="ECO:0000259" key="2">
    <source>
        <dbReference type="PROSITE" id="PS51782"/>
    </source>
</evidence>
<feature type="compositionally biased region" description="Pro residues" evidence="1">
    <location>
        <begin position="381"/>
        <end position="413"/>
    </location>
</feature>
<dbReference type="InterPro" id="IPR018392">
    <property type="entry name" value="LysM"/>
</dbReference>
<protein>
    <recommendedName>
        <fullName evidence="2">LysM domain-containing protein</fullName>
    </recommendedName>
</protein>
<reference evidence="3 4" key="1">
    <citation type="journal article" date="2015" name="Environ. Microbiol.">
        <title>Methane oxidation coupled to nitrate reduction under hypoxia by the Gammaproteobacterium Methylomonas denitrificans, sp. nov. type strain FJG1.</title>
        <authorList>
            <person name="Kits K.D."/>
            <person name="Klotz M.G."/>
            <person name="Stein L.Y."/>
        </authorList>
    </citation>
    <scope>NUCLEOTIDE SEQUENCE [LARGE SCALE GENOMIC DNA]</scope>
    <source>
        <strain evidence="3 4">FJG1</strain>
    </source>
</reference>
<dbReference type="InterPro" id="IPR036779">
    <property type="entry name" value="LysM_dom_sf"/>
</dbReference>
<dbReference type="InterPro" id="IPR038440">
    <property type="entry name" value="FimV_C_sf"/>
</dbReference>
<name>A0A126T679_9GAMM</name>
<evidence type="ECO:0000256" key="1">
    <source>
        <dbReference type="SAM" id="MobiDB-lite"/>
    </source>
</evidence>
<dbReference type="NCBIfam" id="TIGR03504">
    <property type="entry name" value="FimV_Cterm"/>
    <property type="match status" value="1"/>
</dbReference>
<dbReference type="Pfam" id="PF25800">
    <property type="entry name" value="FimV_N"/>
    <property type="match status" value="1"/>
</dbReference>
<feature type="region of interest" description="Disordered" evidence="1">
    <location>
        <begin position="256"/>
        <end position="283"/>
    </location>
</feature>
<dbReference type="InterPro" id="IPR057840">
    <property type="entry name" value="FimV_N"/>
</dbReference>
<organism evidence="3 4">
    <name type="scientific">Methylomonas denitrificans</name>
    <dbReference type="NCBI Taxonomy" id="1538553"/>
    <lineage>
        <taxon>Bacteria</taxon>
        <taxon>Pseudomonadati</taxon>
        <taxon>Pseudomonadota</taxon>
        <taxon>Gammaproteobacteria</taxon>
        <taxon>Methylococcales</taxon>
        <taxon>Methylococcaceae</taxon>
        <taxon>Methylomonas</taxon>
    </lineage>
</organism>
<dbReference type="Proteomes" id="UP000030512">
    <property type="component" value="Chromosome"/>
</dbReference>
<feature type="region of interest" description="Disordered" evidence="1">
    <location>
        <begin position="711"/>
        <end position="732"/>
    </location>
</feature>
<proteinExistence type="predicted"/>
<dbReference type="NCBIfam" id="TIGR03505">
    <property type="entry name" value="FimV_core"/>
    <property type="match status" value="1"/>
</dbReference>
<feature type="region of interest" description="Disordered" evidence="1">
    <location>
        <begin position="362"/>
        <end position="413"/>
    </location>
</feature>
<dbReference type="PROSITE" id="PS51782">
    <property type="entry name" value="LYSM"/>
    <property type="match status" value="1"/>
</dbReference>